<comment type="caution">
    <text evidence="1">The sequence shown here is derived from an EMBL/GenBank/DDBJ whole genome shotgun (WGS) entry which is preliminary data.</text>
</comment>
<proteinExistence type="predicted"/>
<feature type="non-terminal residue" evidence="1">
    <location>
        <position position="60"/>
    </location>
</feature>
<dbReference type="AlphaFoldDB" id="A0A816HZS3"/>
<dbReference type="Proteomes" id="UP000663828">
    <property type="component" value="Unassembled WGS sequence"/>
</dbReference>
<gene>
    <name evidence="1" type="ORF">XAT740_LOCUS64367</name>
</gene>
<name>A0A816HZS3_ADIRI</name>
<keyword evidence="2" id="KW-1185">Reference proteome</keyword>
<evidence type="ECO:0000313" key="1">
    <source>
        <dbReference type="EMBL" id="CAF1691816.1"/>
    </source>
</evidence>
<dbReference type="EMBL" id="CAJNOR010022137">
    <property type="protein sequence ID" value="CAF1691816.1"/>
    <property type="molecule type" value="Genomic_DNA"/>
</dbReference>
<reference evidence="1" key="1">
    <citation type="submission" date="2021-02" db="EMBL/GenBank/DDBJ databases">
        <authorList>
            <person name="Nowell W R."/>
        </authorList>
    </citation>
    <scope>NUCLEOTIDE SEQUENCE</scope>
</reference>
<sequence length="60" mass="6751">MLAELAEKIERMKANHSESDFEHQLADGLIRLKISDVKVLPEPIAGSEARNKEYQGEQEG</sequence>
<accession>A0A816HZS3</accession>
<organism evidence="1 2">
    <name type="scientific">Adineta ricciae</name>
    <name type="common">Rotifer</name>
    <dbReference type="NCBI Taxonomy" id="249248"/>
    <lineage>
        <taxon>Eukaryota</taxon>
        <taxon>Metazoa</taxon>
        <taxon>Spiralia</taxon>
        <taxon>Gnathifera</taxon>
        <taxon>Rotifera</taxon>
        <taxon>Eurotatoria</taxon>
        <taxon>Bdelloidea</taxon>
        <taxon>Adinetida</taxon>
        <taxon>Adinetidae</taxon>
        <taxon>Adineta</taxon>
    </lineage>
</organism>
<protein>
    <submittedName>
        <fullName evidence="1">Uncharacterized protein</fullName>
    </submittedName>
</protein>
<evidence type="ECO:0000313" key="2">
    <source>
        <dbReference type="Proteomes" id="UP000663828"/>
    </source>
</evidence>